<dbReference type="GO" id="GO:0016301">
    <property type="term" value="F:kinase activity"/>
    <property type="evidence" value="ECO:0007669"/>
    <property type="project" value="UniProtKB-KW"/>
</dbReference>
<organism evidence="1 2">
    <name type="scientific">Cucumis melo var. makuwa</name>
    <name type="common">Oriental melon</name>
    <dbReference type="NCBI Taxonomy" id="1194695"/>
    <lineage>
        <taxon>Eukaryota</taxon>
        <taxon>Viridiplantae</taxon>
        <taxon>Streptophyta</taxon>
        <taxon>Embryophyta</taxon>
        <taxon>Tracheophyta</taxon>
        <taxon>Spermatophyta</taxon>
        <taxon>Magnoliopsida</taxon>
        <taxon>eudicotyledons</taxon>
        <taxon>Gunneridae</taxon>
        <taxon>Pentapetalae</taxon>
        <taxon>rosids</taxon>
        <taxon>fabids</taxon>
        <taxon>Cucurbitales</taxon>
        <taxon>Cucurbitaceae</taxon>
        <taxon>Benincaseae</taxon>
        <taxon>Cucumis</taxon>
    </lineage>
</organism>
<proteinExistence type="predicted"/>
<dbReference type="AlphaFoldDB" id="A0A5A7TC45"/>
<name>A0A5A7TC45_CUCMM</name>
<dbReference type="EMBL" id="SSTE01017177">
    <property type="protein sequence ID" value="KAA0040663.1"/>
    <property type="molecule type" value="Genomic_DNA"/>
</dbReference>
<sequence>MVLEHDIEETLDDLTHNGTIVEETACNISAIVAATIEAWISAAMDECRTRFACAANSDSSIKRAVSSGPTQPSCSATCIGALFIQTCFWYCSVSPRTTTQAIARSAIRRDILPLARRPIGTILERGGLSYSVHPDQQEPQIGKPLLIYDFLVGLHSKFDVVRGRILGQRPVPYLMEVCFEVGREEDRTSVMSVPQLFSLISIDGKSPRILDSGAIDHLTGSSEHFVSYITCAGNEKIRIVDDSLAPIVGKWKISPFDGLSLHKDFDGTPNTIGNC</sequence>
<evidence type="ECO:0000313" key="2">
    <source>
        <dbReference type="Proteomes" id="UP000321393"/>
    </source>
</evidence>
<keyword evidence="1" id="KW-0418">Kinase</keyword>
<evidence type="ECO:0000313" key="1">
    <source>
        <dbReference type="EMBL" id="KAA0040663.1"/>
    </source>
</evidence>
<gene>
    <name evidence="1" type="ORF">E6C27_scaffold370G00180</name>
</gene>
<accession>A0A5A7TC45</accession>
<protein>
    <submittedName>
        <fullName evidence="1">Cysteine-rich RLK (RECEPTOR-like protein kinase) 8</fullName>
    </submittedName>
</protein>
<keyword evidence="1" id="KW-0808">Transferase</keyword>
<dbReference type="Proteomes" id="UP000321393">
    <property type="component" value="Unassembled WGS sequence"/>
</dbReference>
<reference evidence="1 2" key="1">
    <citation type="submission" date="2019-08" db="EMBL/GenBank/DDBJ databases">
        <title>Draft genome sequences of two oriental melons (Cucumis melo L. var makuwa).</title>
        <authorList>
            <person name="Kwon S.-Y."/>
        </authorList>
    </citation>
    <scope>NUCLEOTIDE SEQUENCE [LARGE SCALE GENOMIC DNA]</scope>
    <source>
        <strain evidence="2">cv. SW 3</strain>
        <tissue evidence="1">Leaf</tissue>
    </source>
</reference>
<comment type="caution">
    <text evidence="1">The sequence shown here is derived from an EMBL/GenBank/DDBJ whole genome shotgun (WGS) entry which is preliminary data.</text>
</comment>